<keyword evidence="3 6" id="KW-0378">Hydrolase</keyword>
<dbReference type="InterPro" id="IPR045090">
    <property type="entry name" value="Pept_M3A_M3B"/>
</dbReference>
<evidence type="ECO:0000256" key="1">
    <source>
        <dbReference type="ARBA" id="ARBA00022670"/>
    </source>
</evidence>
<keyword evidence="2 6" id="KW-0479">Metal-binding</keyword>
<keyword evidence="5 6" id="KW-0482">Metalloprotease</keyword>
<evidence type="ECO:0000256" key="2">
    <source>
        <dbReference type="ARBA" id="ARBA00022723"/>
    </source>
</evidence>
<dbReference type="GO" id="GO:0005739">
    <property type="term" value="C:mitochondrion"/>
    <property type="evidence" value="ECO:0007669"/>
    <property type="project" value="TreeGrafter"/>
</dbReference>
<dbReference type="Gene3D" id="1.10.1370.40">
    <property type="match status" value="2"/>
</dbReference>
<name>A0A7S0AZD0_9STRA</name>
<accession>A0A7S0AZD0</accession>
<dbReference type="AlphaFoldDB" id="A0A7S0AZD0"/>
<dbReference type="PANTHER" id="PTHR11804:SF79">
    <property type="entry name" value="MITOCHONDRIAL INTERMEDIATE PEPTIDASE"/>
    <property type="match status" value="1"/>
</dbReference>
<comment type="similarity">
    <text evidence="6">Belongs to the peptidase M3 family.</text>
</comment>
<dbReference type="SUPFAM" id="SSF55486">
    <property type="entry name" value="Metalloproteases ('zincins'), catalytic domain"/>
    <property type="match status" value="1"/>
</dbReference>
<feature type="domain" description="Peptidase M3A/M3B catalytic" evidence="7">
    <location>
        <begin position="5"/>
        <end position="374"/>
    </location>
</feature>
<evidence type="ECO:0000259" key="7">
    <source>
        <dbReference type="Pfam" id="PF01432"/>
    </source>
</evidence>
<keyword evidence="1 6" id="KW-0645">Protease</keyword>
<dbReference type="GO" id="GO:0004222">
    <property type="term" value="F:metalloendopeptidase activity"/>
    <property type="evidence" value="ECO:0007669"/>
    <property type="project" value="InterPro"/>
</dbReference>
<dbReference type="GO" id="GO:0006518">
    <property type="term" value="P:peptide metabolic process"/>
    <property type="evidence" value="ECO:0007669"/>
    <property type="project" value="TreeGrafter"/>
</dbReference>
<gene>
    <name evidence="8" type="ORF">MPOL1434_LOCUS9882</name>
</gene>
<evidence type="ECO:0000256" key="6">
    <source>
        <dbReference type="RuleBase" id="RU003435"/>
    </source>
</evidence>
<evidence type="ECO:0000256" key="3">
    <source>
        <dbReference type="ARBA" id="ARBA00022801"/>
    </source>
</evidence>
<comment type="cofactor">
    <cofactor evidence="6">
        <name>Zn(2+)</name>
        <dbReference type="ChEBI" id="CHEBI:29105"/>
    </cofactor>
    <text evidence="6">Binds 1 zinc ion.</text>
</comment>
<dbReference type="EMBL" id="HBEJ01016915">
    <property type="protein sequence ID" value="CAD8378145.1"/>
    <property type="molecule type" value="Transcribed_RNA"/>
</dbReference>
<dbReference type="PANTHER" id="PTHR11804">
    <property type="entry name" value="PROTEASE M3 THIMET OLIGOPEPTIDASE-RELATED"/>
    <property type="match status" value="1"/>
</dbReference>
<dbReference type="GO" id="GO:0006508">
    <property type="term" value="P:proteolysis"/>
    <property type="evidence" value="ECO:0007669"/>
    <property type="project" value="UniProtKB-KW"/>
</dbReference>
<keyword evidence="4 6" id="KW-0862">Zinc</keyword>
<dbReference type="GO" id="GO:0046872">
    <property type="term" value="F:metal ion binding"/>
    <property type="evidence" value="ECO:0007669"/>
    <property type="project" value="UniProtKB-UniRule"/>
</dbReference>
<evidence type="ECO:0000256" key="4">
    <source>
        <dbReference type="ARBA" id="ARBA00022833"/>
    </source>
</evidence>
<protein>
    <recommendedName>
        <fullName evidence="7">Peptidase M3A/M3B catalytic domain-containing protein</fullName>
    </recommendedName>
</protein>
<dbReference type="Pfam" id="PF01432">
    <property type="entry name" value="Peptidase_M3"/>
    <property type="match status" value="1"/>
</dbReference>
<organism evidence="8">
    <name type="scientific">Minutocellus polymorphus</name>
    <dbReference type="NCBI Taxonomy" id="265543"/>
    <lineage>
        <taxon>Eukaryota</taxon>
        <taxon>Sar</taxon>
        <taxon>Stramenopiles</taxon>
        <taxon>Ochrophyta</taxon>
        <taxon>Bacillariophyta</taxon>
        <taxon>Mediophyceae</taxon>
        <taxon>Cymatosirophycidae</taxon>
        <taxon>Cymatosirales</taxon>
        <taxon>Cymatosiraceae</taxon>
        <taxon>Minutocellus</taxon>
    </lineage>
</organism>
<evidence type="ECO:0000313" key="8">
    <source>
        <dbReference type="EMBL" id="CAD8378145.1"/>
    </source>
</evidence>
<proteinExistence type="inferred from homology"/>
<dbReference type="InterPro" id="IPR001567">
    <property type="entry name" value="Pept_M3A_M3B_dom"/>
</dbReference>
<reference evidence="8" key="1">
    <citation type="submission" date="2021-01" db="EMBL/GenBank/DDBJ databases">
        <authorList>
            <person name="Corre E."/>
            <person name="Pelletier E."/>
            <person name="Niang G."/>
            <person name="Scheremetjew M."/>
            <person name="Finn R."/>
            <person name="Kale V."/>
            <person name="Holt S."/>
            <person name="Cochrane G."/>
            <person name="Meng A."/>
            <person name="Brown T."/>
            <person name="Cohen L."/>
        </authorList>
    </citation>
    <scope>NUCLEOTIDE SEQUENCE</scope>
    <source>
        <strain evidence="8">CCMP3303</strain>
    </source>
</reference>
<sequence length="376" mass="41781">MELLSLAKKQVEGADAGRIEAWDVPFYTGALKAKSNGEGGDANEIGGYFTVDSCLDGMKILVRDLFGIQMTEQDLTAEERWDGPDSQPIRKFQLSHEEEGSLGILYMDLHPREGKYAHAAHFTVRCGCQMRNSSEYQQPIVALVCNLSPAYANVGSTCLLSHSECETLYHELGHALHSLLSRTVFQHLSGTRAAMDFIETPSHLFESYVWDPTFLNFIGKHYSTGEHISEQAVSSLIASRNAFRALEVQTQIVYSRFDQEIFGPRAGQASTTDVFARLHKEHAVPYAPGTHWHSRFGHLVTYGSGYYGYLYSQVFAADIWTTCFSDGRSANPLSSTEGKKLWKGLLRHGGAKDPNTMLSTVLGREPSVDSFFQSIS</sequence>
<evidence type="ECO:0000256" key="5">
    <source>
        <dbReference type="ARBA" id="ARBA00023049"/>
    </source>
</evidence>